<feature type="non-terminal residue" evidence="2">
    <location>
        <position position="114"/>
    </location>
</feature>
<dbReference type="EMBL" id="BEGY01000246">
    <property type="protein sequence ID" value="GAX86219.1"/>
    <property type="molecule type" value="Genomic_DNA"/>
</dbReference>
<dbReference type="AlphaFoldDB" id="A0A250XTD3"/>
<gene>
    <name evidence="2" type="ORF">CEUSTIGMA_g13632.t1</name>
</gene>
<reference evidence="2 3" key="1">
    <citation type="submission" date="2017-08" db="EMBL/GenBank/DDBJ databases">
        <title>Acidophilic green algal genome provides insights into adaptation to an acidic environment.</title>
        <authorList>
            <person name="Hirooka S."/>
            <person name="Hirose Y."/>
            <person name="Kanesaki Y."/>
            <person name="Higuchi S."/>
            <person name="Fujiwara T."/>
            <person name="Onuma R."/>
            <person name="Era A."/>
            <person name="Ohbayashi R."/>
            <person name="Uzuka A."/>
            <person name="Nozaki H."/>
            <person name="Yoshikawa H."/>
            <person name="Miyagishima S.Y."/>
        </authorList>
    </citation>
    <scope>NUCLEOTIDE SEQUENCE [LARGE SCALE GENOMIC DNA]</scope>
    <source>
        <strain evidence="2 3">NIES-2499</strain>
    </source>
</reference>
<feature type="compositionally biased region" description="Polar residues" evidence="1">
    <location>
        <begin position="80"/>
        <end position="102"/>
    </location>
</feature>
<dbReference type="Proteomes" id="UP000232323">
    <property type="component" value="Unassembled WGS sequence"/>
</dbReference>
<evidence type="ECO:0000313" key="3">
    <source>
        <dbReference type="Proteomes" id="UP000232323"/>
    </source>
</evidence>
<name>A0A250XTD3_9CHLO</name>
<feature type="region of interest" description="Disordered" evidence="1">
    <location>
        <begin position="76"/>
        <end position="114"/>
    </location>
</feature>
<accession>A0A250XTD3</accession>
<keyword evidence="3" id="KW-1185">Reference proteome</keyword>
<organism evidence="2 3">
    <name type="scientific">Chlamydomonas eustigma</name>
    <dbReference type="NCBI Taxonomy" id="1157962"/>
    <lineage>
        <taxon>Eukaryota</taxon>
        <taxon>Viridiplantae</taxon>
        <taxon>Chlorophyta</taxon>
        <taxon>core chlorophytes</taxon>
        <taxon>Chlorophyceae</taxon>
        <taxon>CS clade</taxon>
        <taxon>Chlamydomonadales</taxon>
        <taxon>Chlamydomonadaceae</taxon>
        <taxon>Chlamydomonas</taxon>
    </lineage>
</organism>
<evidence type="ECO:0000256" key="1">
    <source>
        <dbReference type="SAM" id="MobiDB-lite"/>
    </source>
</evidence>
<sequence>MRTLITEGDYYDILRGREVSQGWRALGSRTKLHVDSDLELEFLMSSSSSAEDSYQTPKRHNPTRAFYASIAARSTGLVGQRSSGNTVGQRSSGNTAETSDYQQRICLSPLRRQA</sequence>
<proteinExistence type="predicted"/>
<evidence type="ECO:0000313" key="2">
    <source>
        <dbReference type="EMBL" id="GAX86219.1"/>
    </source>
</evidence>
<protein>
    <submittedName>
        <fullName evidence="2">Uncharacterized protein</fullName>
    </submittedName>
</protein>
<comment type="caution">
    <text evidence="2">The sequence shown here is derived from an EMBL/GenBank/DDBJ whole genome shotgun (WGS) entry which is preliminary data.</text>
</comment>